<protein>
    <submittedName>
        <fullName evidence="6">Acyl-CoA reductase-like NAD-dependent aldehyde dehydrogenase</fullName>
    </submittedName>
</protein>
<dbReference type="InterPro" id="IPR015590">
    <property type="entry name" value="Aldehyde_DH_dom"/>
</dbReference>
<keyword evidence="7" id="KW-1185">Reference proteome</keyword>
<evidence type="ECO:0000259" key="5">
    <source>
        <dbReference type="Pfam" id="PF00171"/>
    </source>
</evidence>
<evidence type="ECO:0000256" key="2">
    <source>
        <dbReference type="ARBA" id="ARBA00023002"/>
    </source>
</evidence>
<dbReference type="PROSITE" id="PS00687">
    <property type="entry name" value="ALDEHYDE_DEHYDR_GLU"/>
    <property type="match status" value="1"/>
</dbReference>
<reference evidence="6 7" key="1">
    <citation type="submission" date="2020-08" db="EMBL/GenBank/DDBJ databases">
        <title>Genomic Encyclopedia of Archaeal and Bacterial Type Strains, Phase II (KMG-II): from individual species to whole genera.</title>
        <authorList>
            <person name="Goeker M."/>
        </authorList>
    </citation>
    <scope>NUCLEOTIDE SEQUENCE [LARGE SCALE GENOMIC DNA]</scope>
    <source>
        <strain evidence="6 7">DSM 23288</strain>
    </source>
</reference>
<dbReference type="PANTHER" id="PTHR11699">
    <property type="entry name" value="ALDEHYDE DEHYDROGENASE-RELATED"/>
    <property type="match status" value="1"/>
</dbReference>
<dbReference type="RefSeq" id="WP_183340313.1">
    <property type="nucleotide sequence ID" value="NZ_JACHNU010000001.1"/>
</dbReference>
<keyword evidence="2 4" id="KW-0560">Oxidoreductase</keyword>
<evidence type="ECO:0000256" key="3">
    <source>
        <dbReference type="PROSITE-ProRule" id="PRU10007"/>
    </source>
</evidence>
<dbReference type="FunFam" id="3.40.309.10:FF:000009">
    <property type="entry name" value="Aldehyde dehydrogenase A"/>
    <property type="match status" value="1"/>
</dbReference>
<evidence type="ECO:0000313" key="7">
    <source>
        <dbReference type="Proteomes" id="UP000585272"/>
    </source>
</evidence>
<sequence>MTETLVQDPIATYVGGREFKMLIGGEFVDAADGAEIEVFDPSTGAALTRVPSAGAADVERAVAAAQAAQPAWEALGVAGRSACFARFDELLTEHRERLAMLDAIDCGNPVKAMRIDVDICHAYVRGWPSLAAAMTGDVIPASPGNLHYTAHRPYGVVGRITAFNHPLMFAATRPLPSLITGNTLVMKPSPDTSLSTLALAELFHEAFPPGVVNIVSGGGDAGDALVTHPVVKRIAFTGSVPTGLLIQRRAAESGHVKQLSLELGGKNAMVVFPDVDLDEVVEGAIYGMNLDVCQGQSCGSNSRVLVHRRIYDQFVAKMADRLGEYRVGVAYEESTDVGPLVSRAHYDRVAGFVESGVAEGATLVRGGDRPGDAPEGGNFIVPALFADVRPEMKIGREEIFGPVVSVFPWDDYDAMIEQANGLDLGLTASVWTHDLDVAHKTADRLDAGYVWVNDSTRHYFGTPFGGSKNSGTGREESPDELLSYLEQKVVHTRLRDPQAALARMLG</sequence>
<dbReference type="Proteomes" id="UP000585272">
    <property type="component" value="Unassembled WGS sequence"/>
</dbReference>
<gene>
    <name evidence="6" type="ORF">BDZ31_001400</name>
</gene>
<organism evidence="6 7">
    <name type="scientific">Conexibacter arvalis</name>
    <dbReference type="NCBI Taxonomy" id="912552"/>
    <lineage>
        <taxon>Bacteria</taxon>
        <taxon>Bacillati</taxon>
        <taxon>Actinomycetota</taxon>
        <taxon>Thermoleophilia</taxon>
        <taxon>Solirubrobacterales</taxon>
        <taxon>Conexibacteraceae</taxon>
        <taxon>Conexibacter</taxon>
    </lineage>
</organism>
<dbReference type="InterPro" id="IPR016163">
    <property type="entry name" value="Ald_DH_C"/>
</dbReference>
<evidence type="ECO:0000256" key="1">
    <source>
        <dbReference type="ARBA" id="ARBA00009986"/>
    </source>
</evidence>
<name>A0A840IA80_9ACTN</name>
<dbReference type="EMBL" id="JACHNU010000001">
    <property type="protein sequence ID" value="MBB4661827.1"/>
    <property type="molecule type" value="Genomic_DNA"/>
</dbReference>
<dbReference type="InterPro" id="IPR016162">
    <property type="entry name" value="Ald_DH_N"/>
</dbReference>
<dbReference type="InterPro" id="IPR016161">
    <property type="entry name" value="Ald_DH/histidinol_DH"/>
</dbReference>
<dbReference type="Gene3D" id="3.40.605.10">
    <property type="entry name" value="Aldehyde Dehydrogenase, Chain A, domain 1"/>
    <property type="match status" value="1"/>
</dbReference>
<comment type="caution">
    <text evidence="6">The sequence shown here is derived from an EMBL/GenBank/DDBJ whole genome shotgun (WGS) entry which is preliminary data.</text>
</comment>
<dbReference type="GO" id="GO:0016620">
    <property type="term" value="F:oxidoreductase activity, acting on the aldehyde or oxo group of donors, NAD or NADP as acceptor"/>
    <property type="evidence" value="ECO:0007669"/>
    <property type="project" value="InterPro"/>
</dbReference>
<dbReference type="FunFam" id="3.40.605.10:FF:000007">
    <property type="entry name" value="NAD/NADP-dependent betaine aldehyde dehydrogenase"/>
    <property type="match status" value="1"/>
</dbReference>
<dbReference type="AlphaFoldDB" id="A0A840IA80"/>
<feature type="domain" description="Aldehyde dehydrogenase" evidence="5">
    <location>
        <begin position="28"/>
        <end position="490"/>
    </location>
</feature>
<feature type="active site" evidence="3">
    <location>
        <position position="262"/>
    </location>
</feature>
<dbReference type="Pfam" id="PF00171">
    <property type="entry name" value="Aldedh"/>
    <property type="match status" value="1"/>
</dbReference>
<dbReference type="SUPFAM" id="SSF53720">
    <property type="entry name" value="ALDH-like"/>
    <property type="match status" value="1"/>
</dbReference>
<comment type="similarity">
    <text evidence="1 4">Belongs to the aldehyde dehydrogenase family.</text>
</comment>
<evidence type="ECO:0000313" key="6">
    <source>
        <dbReference type="EMBL" id="MBB4661827.1"/>
    </source>
</evidence>
<dbReference type="Gene3D" id="3.40.309.10">
    <property type="entry name" value="Aldehyde Dehydrogenase, Chain A, domain 2"/>
    <property type="match status" value="1"/>
</dbReference>
<dbReference type="InterPro" id="IPR029510">
    <property type="entry name" value="Ald_DH_CS_GLU"/>
</dbReference>
<proteinExistence type="inferred from homology"/>
<evidence type="ECO:0000256" key="4">
    <source>
        <dbReference type="RuleBase" id="RU003345"/>
    </source>
</evidence>
<accession>A0A840IA80</accession>